<feature type="compositionally biased region" description="Basic and acidic residues" evidence="1">
    <location>
        <begin position="279"/>
        <end position="294"/>
    </location>
</feature>
<dbReference type="EMBL" id="MT141568">
    <property type="protein sequence ID" value="QJA67282.1"/>
    <property type="molecule type" value="Genomic_DNA"/>
</dbReference>
<evidence type="ECO:0000313" key="3">
    <source>
        <dbReference type="EMBL" id="QJA83297.1"/>
    </source>
</evidence>
<dbReference type="Pfam" id="PF06034">
    <property type="entry name" value="DUF919"/>
    <property type="match status" value="1"/>
</dbReference>
<dbReference type="EMBL" id="MT142507">
    <property type="protein sequence ID" value="QJA83297.1"/>
    <property type="molecule type" value="Genomic_DNA"/>
</dbReference>
<dbReference type="SUPFAM" id="SSF53300">
    <property type="entry name" value="vWA-like"/>
    <property type="match status" value="1"/>
</dbReference>
<protein>
    <recommendedName>
        <fullName evidence="4">von Willebrand domain containing protein</fullName>
    </recommendedName>
</protein>
<dbReference type="AlphaFoldDB" id="A0A6M3KMN9"/>
<feature type="region of interest" description="Disordered" evidence="1">
    <location>
        <begin position="227"/>
        <end position="328"/>
    </location>
</feature>
<name>A0A6M3KMN9_9ZZZZ</name>
<gene>
    <name evidence="3" type="ORF">MM415A00301_0031</name>
    <name evidence="2" type="ORF">MM415B00258_0031</name>
</gene>
<dbReference type="InterPro" id="IPR009265">
    <property type="entry name" value="AcMNPV_Orf29"/>
</dbReference>
<organism evidence="3">
    <name type="scientific">viral metagenome</name>
    <dbReference type="NCBI Taxonomy" id="1070528"/>
    <lineage>
        <taxon>unclassified sequences</taxon>
        <taxon>metagenomes</taxon>
        <taxon>organismal metagenomes</taxon>
    </lineage>
</organism>
<dbReference type="InterPro" id="IPR036465">
    <property type="entry name" value="vWFA_dom_sf"/>
</dbReference>
<accession>A0A6M3KMN9</accession>
<evidence type="ECO:0000313" key="2">
    <source>
        <dbReference type="EMBL" id="QJA67282.1"/>
    </source>
</evidence>
<feature type="compositionally biased region" description="Polar residues" evidence="1">
    <location>
        <begin position="244"/>
        <end position="253"/>
    </location>
</feature>
<feature type="compositionally biased region" description="Basic and acidic residues" evidence="1">
    <location>
        <begin position="228"/>
        <end position="242"/>
    </location>
</feature>
<sequence>MARSDNWRINRSSIMAVEGAQLLKALRKVAGAVGLPKEYTIKFMSEKVGANIDFTKKEVVVGAGRLLTEAPLPADKMDVLVGLTLHEVGHYMVDTHRVMVGISSMHRLLFREFCNIGEDVVVESYVRSNPNLADYDKALCNWATMPVREAKGNKLLELWIEYGLVHKVNYEKMDKLPQEMKDAMGQLVALTGWLRRVPFWPERCAAYLKYWEQLEELITNPPELVEPEMAKQDGGSRQEPKGSESGSESQYSDTPEDSDDKKNGEDGTGEQDSSGENGTKGETEKTDDGDKVDDNDSASSGSGESGQDMGETEAVDDTLDRPLAPNEDDAISGKLAKEIENALETEQEDVTDEVLEMLDKAWVGYNIHKQFPVIRSRETKTPLIKPDQLLRKKLERILTIRKRLQARTMHGERYGRIDKRHLHRVVTDQKVFSLRYKFPDGFPDTKILLDLSGSMCGREADEVLEAAGALQSVVNAEVWCYYKSNNGIVKLIRVDDGKLIHQCVSDGGTPSGLAILGVSVGMKNGGLIVHLTDGQHNVGQSPWLAHWALKKRGVNLVNLVWGNQYMTKYYDLDGMNVRRLHGLAEFPDALYGILVEQSKLGNLVKR</sequence>
<proteinExistence type="predicted"/>
<evidence type="ECO:0000256" key="1">
    <source>
        <dbReference type="SAM" id="MobiDB-lite"/>
    </source>
</evidence>
<evidence type="ECO:0008006" key="4">
    <source>
        <dbReference type="Google" id="ProtNLM"/>
    </source>
</evidence>
<reference evidence="3" key="1">
    <citation type="submission" date="2020-03" db="EMBL/GenBank/DDBJ databases">
        <title>The deep terrestrial virosphere.</title>
        <authorList>
            <person name="Holmfeldt K."/>
            <person name="Nilsson E."/>
            <person name="Simone D."/>
            <person name="Lopez-Fernandez M."/>
            <person name="Wu X."/>
            <person name="de Brujin I."/>
            <person name="Lundin D."/>
            <person name="Andersson A."/>
            <person name="Bertilsson S."/>
            <person name="Dopson M."/>
        </authorList>
    </citation>
    <scope>NUCLEOTIDE SEQUENCE</scope>
    <source>
        <strain evidence="3">MM415A00301</strain>
        <strain evidence="2">MM415B00258</strain>
    </source>
</reference>